<gene>
    <name evidence="2" type="ORF">FC85_GL001208</name>
</gene>
<reference evidence="2 3" key="1">
    <citation type="journal article" date="2015" name="Genome Announc.">
        <title>Expanding the biotechnology potential of lactobacilli through comparative genomics of 213 strains and associated genera.</title>
        <authorList>
            <person name="Sun Z."/>
            <person name="Harris H.M."/>
            <person name="McCann A."/>
            <person name="Guo C."/>
            <person name="Argimon S."/>
            <person name="Zhang W."/>
            <person name="Yang X."/>
            <person name="Jeffery I.B."/>
            <person name="Cooney J.C."/>
            <person name="Kagawa T.F."/>
            <person name="Liu W."/>
            <person name="Song Y."/>
            <person name="Salvetti E."/>
            <person name="Wrobel A."/>
            <person name="Rasinkangas P."/>
            <person name="Parkhill J."/>
            <person name="Rea M.C."/>
            <person name="O'Sullivan O."/>
            <person name="Ritari J."/>
            <person name="Douillard F.P."/>
            <person name="Paul Ross R."/>
            <person name="Yang R."/>
            <person name="Briner A.E."/>
            <person name="Felis G.E."/>
            <person name="de Vos W.M."/>
            <person name="Barrangou R."/>
            <person name="Klaenhammer T.R."/>
            <person name="Caufield P.W."/>
            <person name="Cui Y."/>
            <person name="Zhang H."/>
            <person name="O'Toole P.W."/>
        </authorList>
    </citation>
    <scope>NUCLEOTIDE SEQUENCE [LARGE SCALE GENOMIC DNA]</scope>
    <source>
        <strain evidence="2 3">DSM 14421</strain>
    </source>
</reference>
<dbReference type="EMBL" id="AZEY01000090">
    <property type="protein sequence ID" value="KRL64692.1"/>
    <property type="molecule type" value="Genomic_DNA"/>
</dbReference>
<evidence type="ECO:0000313" key="2">
    <source>
        <dbReference type="EMBL" id="KRL64692.1"/>
    </source>
</evidence>
<dbReference type="RefSeq" id="WP_057865641.1">
    <property type="nucleotide sequence ID" value="NZ_AZEY01000090.1"/>
</dbReference>
<dbReference type="InterPro" id="IPR002156">
    <property type="entry name" value="RNaseH_domain"/>
</dbReference>
<dbReference type="GO" id="GO:0004523">
    <property type="term" value="F:RNA-DNA hybrid ribonuclease activity"/>
    <property type="evidence" value="ECO:0007669"/>
    <property type="project" value="InterPro"/>
</dbReference>
<dbReference type="Gene3D" id="3.30.420.10">
    <property type="entry name" value="Ribonuclease H-like superfamily/Ribonuclease H"/>
    <property type="match status" value="1"/>
</dbReference>
<dbReference type="PATRIC" id="fig|1423739.3.peg.1262"/>
<dbReference type="Proteomes" id="UP000052013">
    <property type="component" value="Unassembled WGS sequence"/>
</dbReference>
<dbReference type="GO" id="GO:0003676">
    <property type="term" value="F:nucleic acid binding"/>
    <property type="evidence" value="ECO:0007669"/>
    <property type="project" value="InterPro"/>
</dbReference>
<dbReference type="Pfam" id="PF13456">
    <property type="entry name" value="RVT_3"/>
    <property type="match status" value="1"/>
</dbReference>
<feature type="domain" description="RNase H type-1" evidence="1">
    <location>
        <begin position="1"/>
        <end position="129"/>
    </location>
</feature>
<evidence type="ECO:0000259" key="1">
    <source>
        <dbReference type="PROSITE" id="PS50879"/>
    </source>
</evidence>
<dbReference type="InterPro" id="IPR012337">
    <property type="entry name" value="RNaseH-like_sf"/>
</dbReference>
<evidence type="ECO:0000313" key="3">
    <source>
        <dbReference type="Proteomes" id="UP000052013"/>
    </source>
</evidence>
<accession>A0A0R1SBJ7</accession>
<dbReference type="InterPro" id="IPR036397">
    <property type="entry name" value="RNaseH_sf"/>
</dbReference>
<dbReference type="PROSITE" id="PS50879">
    <property type="entry name" value="RNASE_H_1"/>
    <property type="match status" value="1"/>
</dbReference>
<dbReference type="STRING" id="1423739.FC85_GL001208"/>
<comment type="caution">
    <text evidence="2">The sequence shown here is derived from an EMBL/GenBank/DDBJ whole genome shotgun (WGS) entry which is preliminary data.</text>
</comment>
<dbReference type="CDD" id="cd09279">
    <property type="entry name" value="RNase_HI_like"/>
    <property type="match status" value="1"/>
</dbReference>
<name>A0A0R1SBJ7_9LACO</name>
<organism evidence="2 3">
    <name type="scientific">Lentilactobacillus diolivorans DSM 14421</name>
    <dbReference type="NCBI Taxonomy" id="1423739"/>
    <lineage>
        <taxon>Bacteria</taxon>
        <taxon>Bacillati</taxon>
        <taxon>Bacillota</taxon>
        <taxon>Bacilli</taxon>
        <taxon>Lactobacillales</taxon>
        <taxon>Lactobacillaceae</taxon>
        <taxon>Lentilactobacillus</taxon>
    </lineage>
</organism>
<sequence length="129" mass="14557">MIKIYTDAAVNPDDQHSAIGVLIVHNGQQTQLKEPIGPTNNHEAEFIAAIQGFRYLTKAIPKVNEIVFFYTDSKIVIDSLNKRYAKHFQNEVDELLQLQSHYATVVNTWIPDTQNLGAHHLAIQALHAQ</sequence>
<proteinExistence type="predicted"/>
<dbReference type="AlphaFoldDB" id="A0A0R1SBJ7"/>
<dbReference type="SUPFAM" id="SSF53098">
    <property type="entry name" value="Ribonuclease H-like"/>
    <property type="match status" value="1"/>
</dbReference>
<protein>
    <submittedName>
        <fullName evidence="2">Ribonuclease H</fullName>
    </submittedName>
</protein>